<dbReference type="SUPFAM" id="SSF52540">
    <property type="entry name" value="P-loop containing nucleoside triphosphate hydrolases"/>
    <property type="match status" value="1"/>
</dbReference>
<evidence type="ECO:0000256" key="9">
    <source>
        <dbReference type="PROSITE-ProRule" id="PRU00552"/>
    </source>
</evidence>
<feature type="compositionally biased region" description="Acidic residues" evidence="10">
    <location>
        <begin position="1"/>
        <end position="14"/>
    </location>
</feature>
<dbReference type="InterPro" id="IPR050079">
    <property type="entry name" value="DEAD_box_RNA_helicase"/>
</dbReference>
<comment type="similarity">
    <text evidence="1">Belongs to the DEAD box helicase family. DDX54/DBP10 subfamily.</text>
</comment>
<gene>
    <name evidence="14" type="ORF">HaLaN_06335</name>
</gene>
<comment type="catalytic activity">
    <reaction evidence="8">
        <text>ATP + H2O = ADP + phosphate + H(+)</text>
        <dbReference type="Rhea" id="RHEA:13065"/>
        <dbReference type="ChEBI" id="CHEBI:15377"/>
        <dbReference type="ChEBI" id="CHEBI:15378"/>
        <dbReference type="ChEBI" id="CHEBI:30616"/>
        <dbReference type="ChEBI" id="CHEBI:43474"/>
        <dbReference type="ChEBI" id="CHEBI:456216"/>
        <dbReference type="EC" id="3.6.4.13"/>
    </reaction>
</comment>
<dbReference type="GO" id="GO:0005730">
    <property type="term" value="C:nucleolus"/>
    <property type="evidence" value="ECO:0007669"/>
    <property type="project" value="UniProtKB-SubCell"/>
</dbReference>
<dbReference type="PANTHER" id="PTHR47959:SF8">
    <property type="entry name" value="RNA HELICASE"/>
    <property type="match status" value="1"/>
</dbReference>
<evidence type="ECO:0000259" key="13">
    <source>
        <dbReference type="PROSITE" id="PS51195"/>
    </source>
</evidence>
<keyword evidence="6" id="KW-0067">ATP-binding</keyword>
<dbReference type="InterPro" id="IPR027417">
    <property type="entry name" value="P-loop_NTPase"/>
</dbReference>
<feature type="domain" description="Helicase ATP-binding" evidence="11">
    <location>
        <begin position="90"/>
        <end position="293"/>
    </location>
</feature>
<dbReference type="PROSITE" id="PS51194">
    <property type="entry name" value="HELICASE_CTER"/>
    <property type="match status" value="1"/>
</dbReference>
<evidence type="ECO:0000313" key="15">
    <source>
        <dbReference type="Proteomes" id="UP000485058"/>
    </source>
</evidence>
<dbReference type="Pfam" id="PF00271">
    <property type="entry name" value="Helicase_C"/>
    <property type="match status" value="1"/>
</dbReference>
<dbReference type="GO" id="GO:0003723">
    <property type="term" value="F:RNA binding"/>
    <property type="evidence" value="ECO:0007669"/>
    <property type="project" value="UniProtKB-KW"/>
</dbReference>
<dbReference type="SMART" id="SM00490">
    <property type="entry name" value="HELICc"/>
    <property type="match status" value="1"/>
</dbReference>
<keyword evidence="5 14" id="KW-0347">Helicase</keyword>
<dbReference type="Proteomes" id="UP000485058">
    <property type="component" value="Unassembled WGS sequence"/>
</dbReference>
<sequence>MALEEEEDQLESDDAPGQNHGVVAFSEDEEEGKAEGKPAKLSGRRARREKELKKKMRTGTFESLGLSNPVLRAIKRQGYRLPTPIQRRTLPLILQGSDIIGMARTGSGKTAAFVIPMVEKWVILVLALVLVSLLTGTWHQATRPLCLARRLQSHSPKAGARAVLLSPTRELALQTHKAVRDLARYTDLRTAVLVGGDALEAQFAELANNPDVLVATPGRLLHHLAEVEGLGLRSVEYCVVDEADRMFEMGFAEQVREILGKMTDRRQTLLFSATLPSSLAEFASAGLTAPQLVRLDSERRISPNLQLAFFTVRQEDKVATLLYLVKEALAASQQTLIFAATRHHVEYLANLMARDGIPAACVYGSMDQTARKIHVAKFRVKKVSLLITTDVAARGIDIPLIDNVINLDFPPKPELFVHRVGRAARMGRCGTAYSLLTRDELPYLLDLHLYLGRPVRPAPLVPDAAQVAAASQPQDNEGASLFGSIPDELLSPQIEHLRELHACSTDLSSVERTLSNAFALYLRTRPPASAESVKRCKQLGKEGAHPSLLAALPQTRFMDHENEAALAQFTAALRGFRPTATVLEAEIASVKSSFTSVPLLQSNHFKSRSHDVMQRKRLEHASVIDQERQKRMRGEQHCRQAATAGAAPAAEGETEILEEGAAAKAGHMPCATKEAARKAAEFGDGVLSEGKYRDGNLFISYTRDPNRGLEDSFLQDKAAAELQAAVMDMTAEDQEGMAAQQRRWHWDKRKKRYVRVAGGEATAGQAARRVKNESGKTAVKGADGRNKGIYQKWVKSQHRRVAASGSLEAEGSGVRAQQLATRFDRSQRHTSWKGPKLGGAARGPVELKSKEQAAGITGRQGLRQRGSERGGQEVRPCGQQGRRAPVKWQGRQGKPRRFWQQAWEGRGWEGSCRQALAAGKHMRQPELLSAHMVVARPRVDAAAAMLPTAAHGKGSGARSDRCPLIR</sequence>
<dbReference type="PANTHER" id="PTHR47959">
    <property type="entry name" value="ATP-DEPENDENT RNA HELICASE RHLE-RELATED"/>
    <property type="match status" value="1"/>
</dbReference>
<evidence type="ECO:0000256" key="10">
    <source>
        <dbReference type="SAM" id="MobiDB-lite"/>
    </source>
</evidence>
<dbReference type="InterPro" id="IPR012541">
    <property type="entry name" value="DBP10_C"/>
</dbReference>
<dbReference type="PROSITE" id="PS51195">
    <property type="entry name" value="Q_MOTIF"/>
    <property type="match status" value="1"/>
</dbReference>
<dbReference type="EC" id="3.6.4.13" evidence="2"/>
<dbReference type="Pfam" id="PF08147">
    <property type="entry name" value="DBP10CT"/>
    <property type="match status" value="1"/>
</dbReference>
<evidence type="ECO:0000256" key="4">
    <source>
        <dbReference type="ARBA" id="ARBA00022801"/>
    </source>
</evidence>
<organism evidence="14 15">
    <name type="scientific">Haematococcus lacustris</name>
    <name type="common">Green alga</name>
    <name type="synonym">Haematococcus pluvialis</name>
    <dbReference type="NCBI Taxonomy" id="44745"/>
    <lineage>
        <taxon>Eukaryota</taxon>
        <taxon>Viridiplantae</taxon>
        <taxon>Chlorophyta</taxon>
        <taxon>core chlorophytes</taxon>
        <taxon>Chlorophyceae</taxon>
        <taxon>CS clade</taxon>
        <taxon>Chlamydomonadales</taxon>
        <taxon>Haematococcaceae</taxon>
        <taxon>Haematococcus</taxon>
    </lineage>
</organism>
<dbReference type="AlphaFoldDB" id="A0A699YWP3"/>
<dbReference type="InterPro" id="IPR014014">
    <property type="entry name" value="RNA_helicase_DEAD_Q_motif"/>
</dbReference>
<dbReference type="InterPro" id="IPR011545">
    <property type="entry name" value="DEAD/DEAH_box_helicase_dom"/>
</dbReference>
<dbReference type="InterPro" id="IPR000629">
    <property type="entry name" value="RNA-helicase_DEAD-box_CS"/>
</dbReference>
<dbReference type="InterPro" id="IPR014001">
    <property type="entry name" value="Helicase_ATP-bd"/>
</dbReference>
<feature type="compositionally biased region" description="Basic residues" evidence="10">
    <location>
        <begin position="42"/>
        <end position="53"/>
    </location>
</feature>
<dbReference type="Gene3D" id="3.40.50.300">
    <property type="entry name" value="P-loop containing nucleotide triphosphate hydrolases"/>
    <property type="match status" value="2"/>
</dbReference>
<dbReference type="Pfam" id="PF00270">
    <property type="entry name" value="DEAD"/>
    <property type="match status" value="1"/>
</dbReference>
<keyword evidence="4" id="KW-0378">Hydrolase</keyword>
<dbReference type="CDD" id="cd18787">
    <property type="entry name" value="SF2_C_DEAD"/>
    <property type="match status" value="1"/>
</dbReference>
<dbReference type="GO" id="GO:0003724">
    <property type="term" value="F:RNA helicase activity"/>
    <property type="evidence" value="ECO:0007669"/>
    <property type="project" value="UniProtKB-EC"/>
</dbReference>
<reference evidence="14 15" key="1">
    <citation type="submission" date="2020-02" db="EMBL/GenBank/DDBJ databases">
        <title>Draft genome sequence of Haematococcus lacustris strain NIES-144.</title>
        <authorList>
            <person name="Morimoto D."/>
            <person name="Nakagawa S."/>
            <person name="Yoshida T."/>
            <person name="Sawayama S."/>
        </authorList>
    </citation>
    <scope>NUCLEOTIDE SEQUENCE [LARGE SCALE GENOMIC DNA]</scope>
    <source>
        <strain evidence="14 15">NIES-144</strain>
    </source>
</reference>
<evidence type="ECO:0000256" key="6">
    <source>
        <dbReference type="ARBA" id="ARBA00022840"/>
    </source>
</evidence>
<dbReference type="GO" id="GO:0005524">
    <property type="term" value="F:ATP binding"/>
    <property type="evidence" value="ECO:0007669"/>
    <property type="project" value="UniProtKB-KW"/>
</dbReference>
<keyword evidence="3" id="KW-0547">Nucleotide-binding</keyword>
<keyword evidence="7" id="KW-0694">RNA-binding</keyword>
<proteinExistence type="inferred from homology"/>
<evidence type="ECO:0000313" key="14">
    <source>
        <dbReference type="EMBL" id="GFH10929.1"/>
    </source>
</evidence>
<feature type="domain" description="Helicase C-terminal" evidence="12">
    <location>
        <begin position="324"/>
        <end position="466"/>
    </location>
</feature>
<dbReference type="PROSITE" id="PS00039">
    <property type="entry name" value="DEAD_ATP_HELICASE"/>
    <property type="match status" value="1"/>
</dbReference>
<evidence type="ECO:0000259" key="11">
    <source>
        <dbReference type="PROSITE" id="PS51192"/>
    </source>
</evidence>
<comment type="caution">
    <text evidence="14">The sequence shown here is derived from an EMBL/GenBank/DDBJ whole genome shotgun (WGS) entry which is preliminary data.</text>
</comment>
<accession>A0A699YWP3</accession>
<evidence type="ECO:0000256" key="3">
    <source>
        <dbReference type="ARBA" id="ARBA00022741"/>
    </source>
</evidence>
<dbReference type="PROSITE" id="PS51192">
    <property type="entry name" value="HELICASE_ATP_BIND_1"/>
    <property type="match status" value="1"/>
</dbReference>
<keyword evidence="15" id="KW-1185">Reference proteome</keyword>
<evidence type="ECO:0000256" key="2">
    <source>
        <dbReference type="ARBA" id="ARBA00012552"/>
    </source>
</evidence>
<dbReference type="GO" id="GO:0005829">
    <property type="term" value="C:cytosol"/>
    <property type="evidence" value="ECO:0007669"/>
    <property type="project" value="TreeGrafter"/>
</dbReference>
<dbReference type="EMBL" id="BLLF01000359">
    <property type="protein sequence ID" value="GFH10929.1"/>
    <property type="molecule type" value="Genomic_DNA"/>
</dbReference>
<evidence type="ECO:0000259" key="12">
    <source>
        <dbReference type="PROSITE" id="PS51194"/>
    </source>
</evidence>
<dbReference type="InterPro" id="IPR001650">
    <property type="entry name" value="Helicase_C-like"/>
</dbReference>
<dbReference type="SMART" id="SM00487">
    <property type="entry name" value="DEXDc"/>
    <property type="match status" value="1"/>
</dbReference>
<feature type="region of interest" description="Disordered" evidence="10">
    <location>
        <begin position="823"/>
        <end position="884"/>
    </location>
</feature>
<feature type="region of interest" description="Disordered" evidence="10">
    <location>
        <begin position="1"/>
        <end position="53"/>
    </location>
</feature>
<feature type="domain" description="DEAD-box RNA helicase Q" evidence="13">
    <location>
        <begin position="59"/>
        <end position="87"/>
    </location>
</feature>
<evidence type="ECO:0000256" key="7">
    <source>
        <dbReference type="ARBA" id="ARBA00022884"/>
    </source>
</evidence>
<evidence type="ECO:0000256" key="5">
    <source>
        <dbReference type="ARBA" id="ARBA00022806"/>
    </source>
</evidence>
<evidence type="ECO:0000256" key="1">
    <source>
        <dbReference type="ARBA" id="ARBA00010379"/>
    </source>
</evidence>
<feature type="short sequence motif" description="Q motif" evidence="9">
    <location>
        <begin position="59"/>
        <end position="87"/>
    </location>
</feature>
<dbReference type="SMART" id="SM01123">
    <property type="entry name" value="DBP10CT"/>
    <property type="match status" value="1"/>
</dbReference>
<name>A0A699YWP3_HAELA</name>
<protein>
    <recommendedName>
        <fullName evidence="2">RNA helicase</fullName>
        <ecNumber evidence="2">3.6.4.13</ecNumber>
    </recommendedName>
</protein>
<evidence type="ECO:0000256" key="8">
    <source>
        <dbReference type="ARBA" id="ARBA00047984"/>
    </source>
</evidence>
<dbReference type="GO" id="GO:0016787">
    <property type="term" value="F:hydrolase activity"/>
    <property type="evidence" value="ECO:0007669"/>
    <property type="project" value="UniProtKB-KW"/>
</dbReference>